<sequence>MLVATHFVFYKKRYFHVLLQFSENKSIINLYTCFIHYKTKGLRNEKSSYIGVV</sequence>
<evidence type="ECO:0000313" key="2">
    <source>
        <dbReference type="Proteomes" id="UP000254100"/>
    </source>
</evidence>
<name>A0A380GSE3_9STAP</name>
<accession>A0A380GSE3</accession>
<dbReference type="Proteomes" id="UP000254100">
    <property type="component" value="Unassembled WGS sequence"/>
</dbReference>
<dbReference type="AlphaFoldDB" id="A0A380GSE3"/>
<protein>
    <submittedName>
        <fullName evidence="1">Uncharacterized protein</fullName>
    </submittedName>
</protein>
<evidence type="ECO:0000313" key="1">
    <source>
        <dbReference type="EMBL" id="SUM56674.1"/>
    </source>
</evidence>
<gene>
    <name evidence="1" type="ORF">NCTC13832_00330</name>
</gene>
<proteinExistence type="predicted"/>
<organism evidence="1 2">
    <name type="scientific">Staphylococcus microti</name>
    <dbReference type="NCBI Taxonomy" id="569857"/>
    <lineage>
        <taxon>Bacteria</taxon>
        <taxon>Bacillati</taxon>
        <taxon>Bacillota</taxon>
        <taxon>Bacilli</taxon>
        <taxon>Bacillales</taxon>
        <taxon>Staphylococcaceae</taxon>
        <taxon>Staphylococcus</taxon>
    </lineage>
</organism>
<reference evidence="1 2" key="1">
    <citation type="submission" date="2018-06" db="EMBL/GenBank/DDBJ databases">
        <authorList>
            <consortium name="Pathogen Informatics"/>
            <person name="Doyle S."/>
        </authorList>
    </citation>
    <scope>NUCLEOTIDE SEQUENCE [LARGE SCALE GENOMIC DNA]</scope>
    <source>
        <strain evidence="1 2">NCTC13832</strain>
    </source>
</reference>
<dbReference type="EMBL" id="UHDT01000001">
    <property type="protein sequence ID" value="SUM56674.1"/>
    <property type="molecule type" value="Genomic_DNA"/>
</dbReference>